<feature type="transmembrane region" description="Helical" evidence="13">
    <location>
        <begin position="9"/>
        <end position="31"/>
    </location>
</feature>
<evidence type="ECO:0000256" key="13">
    <source>
        <dbReference type="SAM" id="Phobius"/>
    </source>
</evidence>
<accession>A0A1Y1MNI2</accession>
<keyword evidence="9" id="KW-1015">Disulfide bond</keyword>
<keyword evidence="5 13" id="KW-0812">Transmembrane</keyword>
<protein>
    <recommendedName>
        <fullName evidence="12">Sensory neuron membrane protein 2</fullName>
    </recommendedName>
</protein>
<comment type="similarity">
    <text evidence="2">Belongs to the CD36 family.</text>
</comment>
<evidence type="ECO:0000256" key="7">
    <source>
        <dbReference type="ARBA" id="ARBA00022989"/>
    </source>
</evidence>
<keyword evidence="11" id="KW-0325">Glycoprotein</keyword>
<dbReference type="EMBL" id="GEZM01026130">
    <property type="protein sequence ID" value="JAV87221.1"/>
    <property type="molecule type" value="Transcribed_RNA"/>
</dbReference>
<dbReference type="PANTHER" id="PTHR11923">
    <property type="entry name" value="SCAVENGER RECEPTOR CLASS B TYPE-1 SR-B1"/>
    <property type="match status" value="1"/>
</dbReference>
<evidence type="ECO:0000256" key="6">
    <source>
        <dbReference type="ARBA" id="ARBA00022725"/>
    </source>
</evidence>
<feature type="transmembrane region" description="Helical" evidence="13">
    <location>
        <begin position="473"/>
        <end position="496"/>
    </location>
</feature>
<keyword evidence="10" id="KW-0675">Receptor</keyword>
<comment type="subcellular location">
    <subcellularLocation>
        <location evidence="1">Cell membrane</location>
    </subcellularLocation>
</comment>
<dbReference type="Pfam" id="PF01130">
    <property type="entry name" value="CD36"/>
    <property type="match status" value="1"/>
</dbReference>
<evidence type="ECO:0000256" key="12">
    <source>
        <dbReference type="ARBA" id="ARBA00040645"/>
    </source>
</evidence>
<evidence type="ECO:0000256" key="8">
    <source>
        <dbReference type="ARBA" id="ARBA00023136"/>
    </source>
</evidence>
<keyword evidence="6" id="KW-0552">Olfaction</keyword>
<sequence length="505" mass="56983">MQKKVNKKFIIPLVLGLVILVVGVVLVLVVFPKVIDDQIIENVVLKKETVQLERFVKIPFPFKFSVYLYTIANKDEVLNEGKKPKVRQIGPYVYDEYKERRILQYGSEDLQYEEVWSFKFNKNASGSLSEDDEVTVINAPLISILQSVESAPLPFPPAMIEGVIGEILDSTELFMTVRVGDLTFKGIKMCHKKDKSAIAKLLCLTMSLMNQKMLEYHEDYALFSLFKYKTKADGPFVLNTGVTDSKKLGLISSYKGMASTEFWNGTYSACDKVNGYFTTFPPFMEENSSYNVYSSDICKSASLSYVKEGEYNGISSYEFKMHKDSFVAPDEQGCVCIHATKGLDGSSHCYKKGVLDMNRCLGVPVIVSFPHLMWADEAYRNTITDEFSSENESYTTIVDFEPHLGIPLRGAIRLQFNVIMRPININKQVLPMTEKWPRAMFPIFWLEDGFQLTDELVEEIDSKLVGPLTLADAVQWSVVGVGAALSVLSIILLLACRRSEKLALQ</sequence>
<evidence type="ECO:0000256" key="3">
    <source>
        <dbReference type="ARBA" id="ARBA00022475"/>
    </source>
</evidence>
<dbReference type="GO" id="GO:0005886">
    <property type="term" value="C:plasma membrane"/>
    <property type="evidence" value="ECO:0007669"/>
    <property type="project" value="UniProtKB-SubCell"/>
</dbReference>
<dbReference type="GO" id="GO:0005737">
    <property type="term" value="C:cytoplasm"/>
    <property type="evidence" value="ECO:0007669"/>
    <property type="project" value="TreeGrafter"/>
</dbReference>
<dbReference type="InterPro" id="IPR002159">
    <property type="entry name" value="CD36_fam"/>
</dbReference>
<evidence type="ECO:0000313" key="14">
    <source>
        <dbReference type="EMBL" id="JAV87222.1"/>
    </source>
</evidence>
<evidence type="ECO:0000256" key="9">
    <source>
        <dbReference type="ARBA" id="ARBA00023157"/>
    </source>
</evidence>
<keyword evidence="3" id="KW-1003">Cell membrane</keyword>
<reference evidence="14" key="1">
    <citation type="journal article" date="2016" name="Sci. Rep.">
        <title>Molecular characterization of firefly nuptial gifts: a multi-omics approach sheds light on postcopulatory sexual selection.</title>
        <authorList>
            <person name="Al-Wathiqui N."/>
            <person name="Fallon T.R."/>
            <person name="South A."/>
            <person name="Weng J.K."/>
            <person name="Lewis S.M."/>
        </authorList>
    </citation>
    <scope>NUCLEOTIDE SEQUENCE</scope>
</reference>
<name>A0A1Y1MNI2_PHOPY</name>
<dbReference type="PANTHER" id="PTHR11923:SF109">
    <property type="entry name" value="SENSORY NEURON MEMBRANE PROTEIN 2"/>
    <property type="match status" value="1"/>
</dbReference>
<dbReference type="EMBL" id="GEZM01026129">
    <property type="protein sequence ID" value="JAV87222.1"/>
    <property type="molecule type" value="Transcribed_RNA"/>
</dbReference>
<evidence type="ECO:0000256" key="1">
    <source>
        <dbReference type="ARBA" id="ARBA00004236"/>
    </source>
</evidence>
<dbReference type="AlphaFoldDB" id="A0A1Y1MNI2"/>
<keyword evidence="7 13" id="KW-1133">Transmembrane helix</keyword>
<keyword evidence="4" id="KW-0716">Sensory transduction</keyword>
<evidence type="ECO:0000256" key="4">
    <source>
        <dbReference type="ARBA" id="ARBA00022606"/>
    </source>
</evidence>
<evidence type="ECO:0000256" key="10">
    <source>
        <dbReference type="ARBA" id="ARBA00023170"/>
    </source>
</evidence>
<evidence type="ECO:0000256" key="11">
    <source>
        <dbReference type="ARBA" id="ARBA00023180"/>
    </source>
</evidence>
<dbReference type="GO" id="GO:0005044">
    <property type="term" value="F:scavenger receptor activity"/>
    <property type="evidence" value="ECO:0007669"/>
    <property type="project" value="TreeGrafter"/>
</dbReference>
<dbReference type="PRINTS" id="PR01609">
    <property type="entry name" value="CD36FAMILY"/>
</dbReference>
<evidence type="ECO:0000256" key="5">
    <source>
        <dbReference type="ARBA" id="ARBA00022692"/>
    </source>
</evidence>
<keyword evidence="8 13" id="KW-0472">Membrane</keyword>
<dbReference type="GO" id="GO:0007608">
    <property type="term" value="P:sensory perception of smell"/>
    <property type="evidence" value="ECO:0007669"/>
    <property type="project" value="UniProtKB-KW"/>
</dbReference>
<proteinExistence type="inferred from homology"/>
<organism evidence="14">
    <name type="scientific">Photinus pyralis</name>
    <name type="common">Common eastern firefly</name>
    <name type="synonym">Lampyris pyralis</name>
    <dbReference type="NCBI Taxonomy" id="7054"/>
    <lineage>
        <taxon>Eukaryota</taxon>
        <taxon>Metazoa</taxon>
        <taxon>Ecdysozoa</taxon>
        <taxon>Arthropoda</taxon>
        <taxon>Hexapoda</taxon>
        <taxon>Insecta</taxon>
        <taxon>Pterygota</taxon>
        <taxon>Neoptera</taxon>
        <taxon>Endopterygota</taxon>
        <taxon>Coleoptera</taxon>
        <taxon>Polyphaga</taxon>
        <taxon>Elateriformia</taxon>
        <taxon>Elateroidea</taxon>
        <taxon>Lampyridae</taxon>
        <taxon>Lampyrinae</taxon>
        <taxon>Photinus</taxon>
    </lineage>
</organism>
<evidence type="ECO:0000256" key="2">
    <source>
        <dbReference type="ARBA" id="ARBA00010532"/>
    </source>
</evidence>